<keyword evidence="1" id="KW-0614">Plasmid</keyword>
<dbReference type="Proteomes" id="UP000271708">
    <property type="component" value="Plasmid unnamed"/>
</dbReference>
<dbReference type="RefSeq" id="WP_123093639.1">
    <property type="nucleotide sequence ID" value="NZ_CP046475.1"/>
</dbReference>
<accession>A0A650GFP5</accession>
<dbReference type="AlphaFoldDB" id="A0A650GFP5"/>
<reference evidence="1 2" key="1">
    <citation type="submission" date="2019-11" db="EMBL/GenBank/DDBJ databases">
        <title>Complete Genome Sequence of Janibacter melonis M714.</title>
        <authorList>
            <person name="Zhao Q."/>
        </authorList>
    </citation>
    <scope>NUCLEOTIDE SEQUENCE [LARGE SCALE GENOMIC DNA]</scope>
    <source>
        <strain evidence="1 2">M714</strain>
        <plasmid evidence="1 2">unnamed</plasmid>
    </source>
</reference>
<name>A0A650GFP5_9MICO</name>
<dbReference type="GeneID" id="59163547"/>
<organism evidence="1 2">
    <name type="scientific">Janibacter melonis</name>
    <dbReference type="NCBI Taxonomy" id="262209"/>
    <lineage>
        <taxon>Bacteria</taxon>
        <taxon>Bacillati</taxon>
        <taxon>Actinomycetota</taxon>
        <taxon>Actinomycetes</taxon>
        <taxon>Micrococcales</taxon>
        <taxon>Intrasporangiaceae</taxon>
        <taxon>Janibacter</taxon>
    </lineage>
</organism>
<protein>
    <submittedName>
        <fullName evidence="1">Uncharacterized protein</fullName>
    </submittedName>
</protein>
<evidence type="ECO:0000313" key="2">
    <source>
        <dbReference type="Proteomes" id="UP000271708"/>
    </source>
</evidence>
<proteinExistence type="predicted"/>
<sequence length="128" mass="13491">MSTTDHGTDRPTHNGWGICEGCGAFVDPAELDERGTCIRCHAAPPSTNQTSQTNAKGAAPVLRPGVLYFAHDRIVYATIRCAGSCALFTGFTTGGAVLSPVTDDDATQWQTYGLGPMTCECTALTYAE</sequence>
<dbReference type="KEGG" id="jme:EEW87_17605"/>
<gene>
    <name evidence="1" type="ORF">EEW87_17605</name>
</gene>
<geneLocation type="plasmid" evidence="1">
    <name>unnamed</name>
</geneLocation>
<dbReference type="EMBL" id="CP046475">
    <property type="protein sequence ID" value="QGX08821.1"/>
    <property type="molecule type" value="Genomic_DNA"/>
</dbReference>
<evidence type="ECO:0000313" key="1">
    <source>
        <dbReference type="EMBL" id="QGX08821.1"/>
    </source>
</evidence>